<organism evidence="8">
    <name type="scientific">Phaffia rhodozyma</name>
    <name type="common">Yeast</name>
    <name type="synonym">Xanthophyllomyces dendrorhous</name>
    <dbReference type="NCBI Taxonomy" id="264483"/>
    <lineage>
        <taxon>Eukaryota</taxon>
        <taxon>Fungi</taxon>
        <taxon>Dikarya</taxon>
        <taxon>Basidiomycota</taxon>
        <taxon>Agaricomycotina</taxon>
        <taxon>Tremellomycetes</taxon>
        <taxon>Cystofilobasidiales</taxon>
        <taxon>Mrakiaceae</taxon>
        <taxon>Phaffia</taxon>
    </lineage>
</organism>
<feature type="region of interest" description="Disordered" evidence="6">
    <location>
        <begin position="1"/>
        <end position="28"/>
    </location>
</feature>
<reference evidence="8" key="1">
    <citation type="submission" date="2014-08" db="EMBL/GenBank/DDBJ databases">
        <authorList>
            <person name="Sharma Rahul"/>
            <person name="Thines Marco"/>
        </authorList>
    </citation>
    <scope>NUCLEOTIDE SEQUENCE</scope>
</reference>
<name>A0A0F7SP38_PHARH</name>
<keyword evidence="2" id="KW-0479">Metal-binding</keyword>
<keyword evidence="8" id="KW-0238">DNA-binding</keyword>
<evidence type="ECO:0000256" key="6">
    <source>
        <dbReference type="SAM" id="MobiDB-lite"/>
    </source>
</evidence>
<dbReference type="SMART" id="SM00906">
    <property type="entry name" value="Fungal_trans"/>
    <property type="match status" value="1"/>
</dbReference>
<dbReference type="InterPro" id="IPR007219">
    <property type="entry name" value="XnlR_reg_dom"/>
</dbReference>
<dbReference type="CDD" id="cd00067">
    <property type="entry name" value="GAL4"/>
    <property type="match status" value="1"/>
</dbReference>
<dbReference type="GO" id="GO:0006351">
    <property type="term" value="P:DNA-templated transcription"/>
    <property type="evidence" value="ECO:0007669"/>
    <property type="project" value="InterPro"/>
</dbReference>
<dbReference type="CDD" id="cd12148">
    <property type="entry name" value="fungal_TF_MHR"/>
    <property type="match status" value="1"/>
</dbReference>
<sequence>MSSEPSSSSSGNLRRGAACQRCSTGDKPSCGMCLKHSKECTYEDSYRPKTRLSKLEEKISRLENNLAYSEPSKAGQVRPPHLAQRQRFSTGFPYPGSNETRSENHTRPSNSVQQVKFNSRKACSPSLEEPKRLRSTLVMNESQPVGDQPLTPIQTSSNSMPECTVKTDFSPLEAHSQLLIEADQAEIRFDDWVYDFDPYADDSLSSTPNQAVVTELELSASLRIHTDQRSQPVISSQLPTPEESPSSLSPFAPLEDRAAALKVAVVDREELPKEVRNSLLSLFFLKKAMFAFSLNLDRFWSSLDQETCDDQPHPAFLFAMYHCASVFSPDVAVQALDDVFFDIAKRKLDEAFRDWDCRTIDLIRAAIILSFTSYARARPWFAWVFSGMAMRLCSFAHLQRISFPFSMTSIQNLGSDAYDQIKGPPGREYKRVKPPKDSIELGEYIHVFWMACTIDKVTSTSSGCAPTMHWSEIETPFPLPLELYANIDLVNSFPKTAVYDLFNDSQHVIVGNISASCHYIASLFLSEASRLRDEFIQPSVRNGYLSRRMSSSTNPLASPASIKNFFEDFLSESTVSHSMGCVPEEVIQLQNAVLRFIRSLPADRSNPTRRILGGVPSWKSDSTFNFESITGTMNELSGQTWGVDPETILIHTEIHTALALIFQERSKYEPDAWAQAVSSARSVVKILQIIVDVDFSQVCVIMATCWRIAARILSDEVRRHRSAERKEEPNCAMVDVDLLLLALERIGQVFVAEDECRTTSTHDVQS</sequence>
<comment type="subcellular location">
    <subcellularLocation>
        <location evidence="1">Nucleus</location>
    </subcellularLocation>
</comment>
<evidence type="ECO:0000313" key="8">
    <source>
        <dbReference type="EMBL" id="CED82280.1"/>
    </source>
</evidence>
<keyword evidence="5" id="KW-0539">Nucleus</keyword>
<dbReference type="GO" id="GO:0008270">
    <property type="term" value="F:zinc ion binding"/>
    <property type="evidence" value="ECO:0007669"/>
    <property type="project" value="InterPro"/>
</dbReference>
<dbReference type="GO" id="GO:0005634">
    <property type="term" value="C:nucleus"/>
    <property type="evidence" value="ECO:0007669"/>
    <property type="project" value="UniProtKB-SubCell"/>
</dbReference>
<dbReference type="GO" id="GO:0000981">
    <property type="term" value="F:DNA-binding transcription factor activity, RNA polymerase II-specific"/>
    <property type="evidence" value="ECO:0007669"/>
    <property type="project" value="InterPro"/>
</dbReference>
<dbReference type="Pfam" id="PF04082">
    <property type="entry name" value="Fungal_trans"/>
    <property type="match status" value="1"/>
</dbReference>
<dbReference type="EMBL" id="LN483124">
    <property type="protein sequence ID" value="CED82280.1"/>
    <property type="molecule type" value="Genomic_DNA"/>
</dbReference>
<feature type="compositionally biased region" description="Low complexity" evidence="6">
    <location>
        <begin position="1"/>
        <end position="10"/>
    </location>
</feature>
<evidence type="ECO:0000256" key="3">
    <source>
        <dbReference type="ARBA" id="ARBA00023015"/>
    </source>
</evidence>
<dbReference type="InterPro" id="IPR001138">
    <property type="entry name" value="Zn2Cys6_DnaBD"/>
</dbReference>
<feature type="region of interest" description="Disordered" evidence="6">
    <location>
        <begin position="87"/>
        <end position="129"/>
    </location>
</feature>
<evidence type="ECO:0000256" key="2">
    <source>
        <dbReference type="ARBA" id="ARBA00022723"/>
    </source>
</evidence>
<accession>A0A0F7SP38</accession>
<proteinExistence type="predicted"/>
<dbReference type="PANTHER" id="PTHR47338:SF29">
    <property type="entry name" value="ZN(2)-C6 FUNGAL-TYPE DOMAIN-CONTAINING PROTEIN"/>
    <property type="match status" value="1"/>
</dbReference>
<feature type="domain" description="Xylanolytic transcriptional activator regulatory" evidence="7">
    <location>
        <begin position="382"/>
        <end position="484"/>
    </location>
</feature>
<dbReference type="InterPro" id="IPR036864">
    <property type="entry name" value="Zn2-C6_fun-type_DNA-bd_sf"/>
</dbReference>
<protein>
    <submittedName>
        <fullName evidence="8">Zn(2)-C6 fungal-type DNA-binding domain</fullName>
    </submittedName>
</protein>
<evidence type="ECO:0000256" key="1">
    <source>
        <dbReference type="ARBA" id="ARBA00004123"/>
    </source>
</evidence>
<dbReference type="AlphaFoldDB" id="A0A0F7SP38"/>
<keyword evidence="3" id="KW-0805">Transcription regulation</keyword>
<feature type="region of interest" description="Disordered" evidence="6">
    <location>
        <begin position="228"/>
        <end position="248"/>
    </location>
</feature>
<evidence type="ECO:0000256" key="4">
    <source>
        <dbReference type="ARBA" id="ARBA00023163"/>
    </source>
</evidence>
<dbReference type="PANTHER" id="PTHR47338">
    <property type="entry name" value="ZN(II)2CYS6 TRANSCRIPTION FACTOR (EUROFUNG)-RELATED"/>
    <property type="match status" value="1"/>
</dbReference>
<evidence type="ECO:0000259" key="7">
    <source>
        <dbReference type="SMART" id="SM00906"/>
    </source>
</evidence>
<dbReference type="GO" id="GO:0003677">
    <property type="term" value="F:DNA binding"/>
    <property type="evidence" value="ECO:0007669"/>
    <property type="project" value="UniProtKB-KW"/>
</dbReference>
<dbReference type="Gene3D" id="4.10.240.10">
    <property type="entry name" value="Zn(2)-C6 fungal-type DNA-binding domain"/>
    <property type="match status" value="1"/>
</dbReference>
<evidence type="ECO:0000256" key="5">
    <source>
        <dbReference type="ARBA" id="ARBA00023242"/>
    </source>
</evidence>
<keyword evidence="4" id="KW-0804">Transcription</keyword>
<feature type="compositionally biased region" description="Low complexity" evidence="6">
    <location>
        <begin position="235"/>
        <end position="248"/>
    </location>
</feature>
<feature type="compositionally biased region" description="Polar residues" evidence="6">
    <location>
        <begin position="107"/>
        <end position="117"/>
    </location>
</feature>
<dbReference type="InterPro" id="IPR050815">
    <property type="entry name" value="TF_fung"/>
</dbReference>